<feature type="compositionally biased region" description="Basic and acidic residues" evidence="1">
    <location>
        <begin position="17"/>
        <end position="26"/>
    </location>
</feature>
<dbReference type="AlphaFoldDB" id="A0A0A9BQ39"/>
<name>A0A0A9BQ39_ARUDO</name>
<evidence type="ECO:0000313" key="2">
    <source>
        <dbReference type="EMBL" id="JAD61392.1"/>
    </source>
</evidence>
<accession>A0A0A9BQ39</accession>
<protein>
    <submittedName>
        <fullName evidence="2">Uncharacterized protein</fullName>
    </submittedName>
</protein>
<reference evidence="2" key="1">
    <citation type="submission" date="2014-09" db="EMBL/GenBank/DDBJ databases">
        <authorList>
            <person name="Magalhaes I.L.F."/>
            <person name="Oliveira U."/>
            <person name="Santos F.R."/>
            <person name="Vidigal T.H.D.A."/>
            <person name="Brescovit A.D."/>
            <person name="Santos A.J."/>
        </authorList>
    </citation>
    <scope>NUCLEOTIDE SEQUENCE</scope>
    <source>
        <tissue evidence="2">Shoot tissue taken approximately 20 cm above the soil surface</tissue>
    </source>
</reference>
<evidence type="ECO:0000256" key="1">
    <source>
        <dbReference type="SAM" id="MobiDB-lite"/>
    </source>
</evidence>
<organism evidence="2">
    <name type="scientific">Arundo donax</name>
    <name type="common">Giant reed</name>
    <name type="synonym">Donax arundinaceus</name>
    <dbReference type="NCBI Taxonomy" id="35708"/>
    <lineage>
        <taxon>Eukaryota</taxon>
        <taxon>Viridiplantae</taxon>
        <taxon>Streptophyta</taxon>
        <taxon>Embryophyta</taxon>
        <taxon>Tracheophyta</taxon>
        <taxon>Spermatophyta</taxon>
        <taxon>Magnoliopsida</taxon>
        <taxon>Liliopsida</taxon>
        <taxon>Poales</taxon>
        <taxon>Poaceae</taxon>
        <taxon>PACMAD clade</taxon>
        <taxon>Arundinoideae</taxon>
        <taxon>Arundineae</taxon>
        <taxon>Arundo</taxon>
    </lineage>
</organism>
<sequence>MEANGIPAPLNGFRTGRRADVRERKSSSRLQRTK</sequence>
<proteinExistence type="predicted"/>
<dbReference type="EMBL" id="GBRH01236503">
    <property type="protein sequence ID" value="JAD61392.1"/>
    <property type="molecule type" value="Transcribed_RNA"/>
</dbReference>
<feature type="region of interest" description="Disordered" evidence="1">
    <location>
        <begin position="1"/>
        <end position="34"/>
    </location>
</feature>
<reference evidence="2" key="2">
    <citation type="journal article" date="2015" name="Data Brief">
        <title>Shoot transcriptome of the giant reed, Arundo donax.</title>
        <authorList>
            <person name="Barrero R.A."/>
            <person name="Guerrero F.D."/>
            <person name="Moolhuijzen P."/>
            <person name="Goolsby J.A."/>
            <person name="Tidwell J."/>
            <person name="Bellgard S.E."/>
            <person name="Bellgard M.I."/>
        </authorList>
    </citation>
    <scope>NUCLEOTIDE SEQUENCE</scope>
    <source>
        <tissue evidence="2">Shoot tissue taken approximately 20 cm above the soil surface</tissue>
    </source>
</reference>